<dbReference type="GO" id="GO:0008146">
    <property type="term" value="F:sulfotransferase activity"/>
    <property type="evidence" value="ECO:0007669"/>
    <property type="project" value="InterPro"/>
</dbReference>
<keyword evidence="2 4" id="KW-0808">Transferase</keyword>
<evidence type="ECO:0000313" key="4">
    <source>
        <dbReference type="EMBL" id="JAB56922.1"/>
    </source>
</evidence>
<dbReference type="Gene3D" id="3.40.50.300">
    <property type="entry name" value="P-loop containing nucleotide triphosphate hydrolases"/>
    <property type="match status" value="1"/>
</dbReference>
<sequence>MFTFKPVENSTNIEVSVREEFKLADYNFNHEPCILPHKYEKYAERIHNLKIYEDDVWIITFPKSGTTWTQEIVWLLDNNLDFAGAKETDLYKRSRFIERCIFDVIDYDSVEFVENMPRPRHIKTHLPVALLPKQLWIVKPKIIYVARNPKDTAISYYHHYVNIFGYTGTKKDFLNSFIEERVIHCPYFSHILNFWELRHEENIISFTYEDLQFDKKDVIAKLCKFFGKMYSNAQLLELMKHTSFNSMRDNRSCNLVDVIKNTKKKYNLTDSDYSFIRKGITGSYKTEMSKEFNEKFDKWINLKLKNTDFKFNFCKMKMTVLQYCVQIGKSQLSCNFKIFLYYKN</sequence>
<dbReference type="InterPro" id="IPR000863">
    <property type="entry name" value="Sulfotransferase_dom"/>
</dbReference>
<reference evidence="4" key="1">
    <citation type="journal article" date="2014" name="Insect Biochem. Mol. Biol.">
        <title>An insight into the sialome of the frog biting fly, Corethrella appendiculata.</title>
        <authorList>
            <person name="Ribeiro J.M.C."/>
            <person name="Chagas A.C."/>
            <person name="Pham V.M."/>
            <person name="Lounibos L.P."/>
            <person name="Calvo E."/>
        </authorList>
    </citation>
    <scope>NUCLEOTIDE SEQUENCE</scope>
    <source>
        <tissue evidence="4">Salivary glands</tissue>
    </source>
</reference>
<name>U5EHN1_9DIPT</name>
<accession>U5EHN1</accession>
<protein>
    <submittedName>
        <fullName evidence="4">Putative sulfotransferase</fullName>
    </submittedName>
</protein>
<dbReference type="PANTHER" id="PTHR11783">
    <property type="entry name" value="SULFOTRANSFERASE SULT"/>
    <property type="match status" value="1"/>
</dbReference>
<evidence type="ECO:0000256" key="2">
    <source>
        <dbReference type="ARBA" id="ARBA00022679"/>
    </source>
</evidence>
<feature type="domain" description="Sulfotransferase" evidence="3">
    <location>
        <begin position="54"/>
        <end position="307"/>
    </location>
</feature>
<proteinExistence type="evidence at transcript level"/>
<dbReference type="EMBL" id="GANO01002949">
    <property type="protein sequence ID" value="JAB56922.1"/>
    <property type="molecule type" value="mRNA"/>
</dbReference>
<comment type="similarity">
    <text evidence="1">Belongs to the sulfotransferase 1 family.</text>
</comment>
<dbReference type="AlphaFoldDB" id="U5EHN1"/>
<dbReference type="InterPro" id="IPR027417">
    <property type="entry name" value="P-loop_NTPase"/>
</dbReference>
<evidence type="ECO:0000256" key="1">
    <source>
        <dbReference type="ARBA" id="ARBA00005771"/>
    </source>
</evidence>
<organism evidence="4">
    <name type="scientific">Corethrella appendiculata</name>
    <dbReference type="NCBI Taxonomy" id="1370023"/>
    <lineage>
        <taxon>Eukaryota</taxon>
        <taxon>Metazoa</taxon>
        <taxon>Ecdysozoa</taxon>
        <taxon>Arthropoda</taxon>
        <taxon>Hexapoda</taxon>
        <taxon>Insecta</taxon>
        <taxon>Pterygota</taxon>
        <taxon>Neoptera</taxon>
        <taxon>Endopterygota</taxon>
        <taxon>Diptera</taxon>
        <taxon>Nematocera</taxon>
        <taxon>Culicoidea</taxon>
        <taxon>Chaoboridae</taxon>
        <taxon>Corethrella</taxon>
    </lineage>
</organism>
<dbReference type="SUPFAM" id="SSF52540">
    <property type="entry name" value="P-loop containing nucleoside triphosphate hydrolases"/>
    <property type="match status" value="1"/>
</dbReference>
<evidence type="ECO:0000259" key="3">
    <source>
        <dbReference type="Pfam" id="PF00685"/>
    </source>
</evidence>
<dbReference type="Pfam" id="PF00685">
    <property type="entry name" value="Sulfotransfer_1"/>
    <property type="match status" value="1"/>
</dbReference>